<dbReference type="InterPro" id="IPR051470">
    <property type="entry name" value="Thiol:disulfide_interchange"/>
</dbReference>
<dbReference type="GO" id="GO:0042597">
    <property type="term" value="C:periplasmic space"/>
    <property type="evidence" value="ECO:0007669"/>
    <property type="project" value="UniProtKB-SubCell"/>
</dbReference>
<keyword evidence="6 7" id="KW-0676">Redox-active center</keyword>
<comment type="similarity">
    <text evidence="2 7">Belongs to the thioredoxin family. DsbC subfamily.</text>
</comment>
<dbReference type="InterPro" id="IPR009094">
    <property type="entry name" value="DiS-bond_isomerase_DsbC/G_N_sf"/>
</dbReference>
<dbReference type="InterPro" id="IPR036249">
    <property type="entry name" value="Thioredoxin-like_sf"/>
</dbReference>
<evidence type="ECO:0000256" key="3">
    <source>
        <dbReference type="ARBA" id="ARBA00022729"/>
    </source>
</evidence>
<comment type="function">
    <text evidence="7">Required for disulfide bond formation in some periplasmic proteins. Acts by transferring its disulfide bond to other proteins and is reduced in the process.</text>
</comment>
<protein>
    <recommendedName>
        <fullName evidence="7">Thiol:disulfide interchange protein</fullName>
    </recommendedName>
</protein>
<feature type="domain" description="Disulphide bond isomerase DsbC/G N-terminal" evidence="8">
    <location>
        <begin position="27"/>
        <end position="93"/>
    </location>
</feature>
<evidence type="ECO:0000313" key="11">
    <source>
        <dbReference type="Proteomes" id="UP001157439"/>
    </source>
</evidence>
<evidence type="ECO:0000256" key="6">
    <source>
        <dbReference type="ARBA" id="ARBA00023284"/>
    </source>
</evidence>
<organism evidence="10 11">
    <name type="scientific">Paraferrimonas haliotis</name>
    <dbReference type="NCBI Taxonomy" id="2013866"/>
    <lineage>
        <taxon>Bacteria</taxon>
        <taxon>Pseudomonadati</taxon>
        <taxon>Pseudomonadota</taxon>
        <taxon>Gammaproteobacteria</taxon>
        <taxon>Alteromonadales</taxon>
        <taxon>Ferrimonadaceae</taxon>
        <taxon>Paraferrimonas</taxon>
    </lineage>
</organism>
<comment type="subcellular location">
    <subcellularLocation>
        <location evidence="1 7">Periplasm</location>
    </subcellularLocation>
</comment>
<dbReference type="InterPro" id="IPR018950">
    <property type="entry name" value="DiS-bond_isomerase_DsbC/G_N"/>
</dbReference>
<dbReference type="AlphaFoldDB" id="A0AA37TMJ1"/>
<dbReference type="InterPro" id="IPR012336">
    <property type="entry name" value="Thioredoxin-like_fold"/>
</dbReference>
<keyword evidence="5" id="KW-1015">Disulfide bond</keyword>
<dbReference type="Pfam" id="PF13098">
    <property type="entry name" value="Thioredoxin_2"/>
    <property type="match status" value="1"/>
</dbReference>
<feature type="domain" description="Thioredoxin-like fold" evidence="9">
    <location>
        <begin position="116"/>
        <end position="238"/>
    </location>
</feature>
<sequence length="244" mass="26994">MFRRSSWLAAVTLLIAPFMAASSMAAQATDSQQAIKKLLQDKLQVSVDSVSQGPTDELLEAVTDRGILYVTKDGSKMFFGQVYQLSDMTNLTEQTMSKIRLDKLASFKDDMIVFKAKDEQYVITVFTDITCGYCRKLHNQIAEYNDLGITIQYLAFPRGGLNSDSFDKLRDVWCSADQKEAMTKAKAGVDVNRATCKADIAGQYQLGQTFGVTGTPAMVLANGQMVPGYIPPQRLLNTLKSRNL</sequence>
<feature type="signal peptide" evidence="7">
    <location>
        <begin position="1"/>
        <end position="28"/>
    </location>
</feature>
<dbReference type="EMBL" id="BSPO01000002">
    <property type="protein sequence ID" value="GLS83068.1"/>
    <property type="molecule type" value="Genomic_DNA"/>
</dbReference>
<keyword evidence="11" id="KW-1185">Reference proteome</keyword>
<keyword evidence="4 7" id="KW-0574">Periplasm</keyword>
<comment type="caution">
    <text evidence="10">The sequence shown here is derived from an EMBL/GenBank/DDBJ whole genome shotgun (WGS) entry which is preliminary data.</text>
</comment>
<evidence type="ECO:0000256" key="5">
    <source>
        <dbReference type="ARBA" id="ARBA00023157"/>
    </source>
</evidence>
<evidence type="ECO:0000256" key="2">
    <source>
        <dbReference type="ARBA" id="ARBA00009813"/>
    </source>
</evidence>
<evidence type="ECO:0000259" key="8">
    <source>
        <dbReference type="Pfam" id="PF10411"/>
    </source>
</evidence>
<evidence type="ECO:0000313" key="10">
    <source>
        <dbReference type="EMBL" id="GLS83068.1"/>
    </source>
</evidence>
<accession>A0AA37TMJ1</accession>
<dbReference type="Gene3D" id="3.10.450.70">
    <property type="entry name" value="Disulphide bond isomerase, DsbC/G, N-terminal"/>
    <property type="match status" value="1"/>
</dbReference>
<evidence type="ECO:0000256" key="7">
    <source>
        <dbReference type="RuleBase" id="RU364038"/>
    </source>
</evidence>
<dbReference type="RefSeq" id="WP_095497363.1">
    <property type="nucleotide sequence ID" value="NZ_BSPO01000002.1"/>
</dbReference>
<dbReference type="Gene3D" id="3.40.30.10">
    <property type="entry name" value="Glutaredoxin"/>
    <property type="match status" value="1"/>
</dbReference>
<evidence type="ECO:0000256" key="1">
    <source>
        <dbReference type="ARBA" id="ARBA00004418"/>
    </source>
</evidence>
<dbReference type="SUPFAM" id="SSF54423">
    <property type="entry name" value="DsbC/DsbG N-terminal domain-like"/>
    <property type="match status" value="1"/>
</dbReference>
<dbReference type="Proteomes" id="UP001157439">
    <property type="component" value="Unassembled WGS sequence"/>
</dbReference>
<proteinExistence type="inferred from homology"/>
<feature type="chain" id="PRO_5041485345" description="Thiol:disulfide interchange protein" evidence="7">
    <location>
        <begin position="29"/>
        <end position="244"/>
    </location>
</feature>
<dbReference type="PANTHER" id="PTHR35272">
    <property type="entry name" value="THIOL:DISULFIDE INTERCHANGE PROTEIN DSBC-RELATED"/>
    <property type="match status" value="1"/>
</dbReference>
<dbReference type="InterPro" id="IPR033954">
    <property type="entry name" value="DiS-bond_Isoase_DsbC/G"/>
</dbReference>
<keyword evidence="3 7" id="KW-0732">Signal</keyword>
<evidence type="ECO:0000259" key="9">
    <source>
        <dbReference type="Pfam" id="PF13098"/>
    </source>
</evidence>
<dbReference type="CDD" id="cd03020">
    <property type="entry name" value="DsbA_DsbC_DsbG"/>
    <property type="match status" value="1"/>
</dbReference>
<dbReference type="NCBIfam" id="NF008129">
    <property type="entry name" value="PRK10877.1"/>
    <property type="match status" value="1"/>
</dbReference>
<gene>
    <name evidence="10" type="primary">dsbC</name>
    <name evidence="10" type="ORF">GCM10007894_10450</name>
</gene>
<evidence type="ECO:0000256" key="4">
    <source>
        <dbReference type="ARBA" id="ARBA00022764"/>
    </source>
</evidence>
<name>A0AA37TMJ1_9GAMM</name>
<reference evidence="10 11" key="1">
    <citation type="journal article" date="2014" name="Int. J. Syst. Evol. Microbiol.">
        <title>Complete genome sequence of Corynebacterium casei LMG S-19264T (=DSM 44701T), isolated from a smear-ripened cheese.</title>
        <authorList>
            <consortium name="US DOE Joint Genome Institute (JGI-PGF)"/>
            <person name="Walter F."/>
            <person name="Albersmeier A."/>
            <person name="Kalinowski J."/>
            <person name="Ruckert C."/>
        </authorList>
    </citation>
    <scope>NUCLEOTIDE SEQUENCE [LARGE SCALE GENOMIC DNA]</scope>
    <source>
        <strain evidence="10 11">NBRC 112785</strain>
    </source>
</reference>
<dbReference type="PANTHER" id="PTHR35272:SF3">
    <property type="entry name" value="THIOL:DISULFIDE INTERCHANGE PROTEIN DSBC"/>
    <property type="match status" value="1"/>
</dbReference>
<dbReference type="Pfam" id="PF10411">
    <property type="entry name" value="DsbC_N"/>
    <property type="match status" value="1"/>
</dbReference>
<dbReference type="SUPFAM" id="SSF52833">
    <property type="entry name" value="Thioredoxin-like"/>
    <property type="match status" value="1"/>
</dbReference>